<feature type="signal peptide" evidence="1">
    <location>
        <begin position="1"/>
        <end position="18"/>
    </location>
</feature>
<proteinExistence type="predicted"/>
<dbReference type="VEuPathDB" id="FungiDB:ASPVEDRAFT_167999"/>
<dbReference type="GeneID" id="63724178"/>
<evidence type="ECO:0000313" key="3">
    <source>
        <dbReference type="Proteomes" id="UP000184073"/>
    </source>
</evidence>
<evidence type="ECO:0000256" key="1">
    <source>
        <dbReference type="SAM" id="SignalP"/>
    </source>
</evidence>
<gene>
    <name evidence="2" type="ORF">ASPVEDRAFT_167999</name>
</gene>
<dbReference type="EMBL" id="KV878128">
    <property type="protein sequence ID" value="OJJ01858.1"/>
    <property type="molecule type" value="Genomic_DNA"/>
</dbReference>
<reference evidence="3" key="1">
    <citation type="journal article" date="2017" name="Genome Biol.">
        <title>Comparative genomics reveals high biological diversity and specific adaptations in the industrially and medically important fungal genus Aspergillus.</title>
        <authorList>
            <person name="de Vries R.P."/>
            <person name="Riley R."/>
            <person name="Wiebenga A."/>
            <person name="Aguilar-Osorio G."/>
            <person name="Amillis S."/>
            <person name="Uchima C.A."/>
            <person name="Anderluh G."/>
            <person name="Asadollahi M."/>
            <person name="Askin M."/>
            <person name="Barry K."/>
            <person name="Battaglia E."/>
            <person name="Bayram O."/>
            <person name="Benocci T."/>
            <person name="Braus-Stromeyer S.A."/>
            <person name="Caldana C."/>
            <person name="Canovas D."/>
            <person name="Cerqueira G.C."/>
            <person name="Chen F."/>
            <person name="Chen W."/>
            <person name="Choi C."/>
            <person name="Clum A."/>
            <person name="Dos Santos R.A."/>
            <person name="Damasio A.R."/>
            <person name="Diallinas G."/>
            <person name="Emri T."/>
            <person name="Fekete E."/>
            <person name="Flipphi M."/>
            <person name="Freyberg S."/>
            <person name="Gallo A."/>
            <person name="Gournas C."/>
            <person name="Habgood R."/>
            <person name="Hainaut M."/>
            <person name="Harispe M.L."/>
            <person name="Henrissat B."/>
            <person name="Hilden K.S."/>
            <person name="Hope R."/>
            <person name="Hossain A."/>
            <person name="Karabika E."/>
            <person name="Karaffa L."/>
            <person name="Karanyi Z."/>
            <person name="Krasevec N."/>
            <person name="Kuo A."/>
            <person name="Kusch H."/>
            <person name="LaButti K."/>
            <person name="Lagendijk E.L."/>
            <person name="Lapidus A."/>
            <person name="Levasseur A."/>
            <person name="Lindquist E."/>
            <person name="Lipzen A."/>
            <person name="Logrieco A.F."/>
            <person name="MacCabe A."/>
            <person name="Maekelae M.R."/>
            <person name="Malavazi I."/>
            <person name="Melin P."/>
            <person name="Meyer V."/>
            <person name="Mielnichuk N."/>
            <person name="Miskei M."/>
            <person name="Molnar A.P."/>
            <person name="Mule G."/>
            <person name="Ngan C.Y."/>
            <person name="Orejas M."/>
            <person name="Orosz E."/>
            <person name="Ouedraogo J.P."/>
            <person name="Overkamp K.M."/>
            <person name="Park H.-S."/>
            <person name="Perrone G."/>
            <person name="Piumi F."/>
            <person name="Punt P.J."/>
            <person name="Ram A.F."/>
            <person name="Ramon A."/>
            <person name="Rauscher S."/>
            <person name="Record E."/>
            <person name="Riano-Pachon D.M."/>
            <person name="Robert V."/>
            <person name="Roehrig J."/>
            <person name="Ruller R."/>
            <person name="Salamov A."/>
            <person name="Salih N.S."/>
            <person name="Samson R.A."/>
            <person name="Sandor E."/>
            <person name="Sanguinetti M."/>
            <person name="Schuetze T."/>
            <person name="Sepcic K."/>
            <person name="Shelest E."/>
            <person name="Sherlock G."/>
            <person name="Sophianopoulou V."/>
            <person name="Squina F.M."/>
            <person name="Sun H."/>
            <person name="Susca A."/>
            <person name="Todd R.B."/>
            <person name="Tsang A."/>
            <person name="Unkles S.E."/>
            <person name="van de Wiele N."/>
            <person name="van Rossen-Uffink D."/>
            <person name="Oliveira J.V."/>
            <person name="Vesth T.C."/>
            <person name="Visser J."/>
            <person name="Yu J.-H."/>
            <person name="Zhou M."/>
            <person name="Andersen M.R."/>
            <person name="Archer D.B."/>
            <person name="Baker S.E."/>
            <person name="Benoit I."/>
            <person name="Brakhage A.A."/>
            <person name="Braus G.H."/>
            <person name="Fischer R."/>
            <person name="Frisvad J.C."/>
            <person name="Goldman G.H."/>
            <person name="Houbraken J."/>
            <person name="Oakley B."/>
            <person name="Pocsi I."/>
            <person name="Scazzocchio C."/>
            <person name="Seiboth B."/>
            <person name="vanKuyk P.A."/>
            <person name="Wortman J."/>
            <person name="Dyer P.S."/>
            <person name="Grigoriev I.V."/>
        </authorList>
    </citation>
    <scope>NUCLEOTIDE SEQUENCE [LARGE SCALE GENOMIC DNA]</scope>
    <source>
        <strain evidence="3">CBS 583.65</strain>
    </source>
</reference>
<dbReference type="Proteomes" id="UP000184073">
    <property type="component" value="Unassembled WGS sequence"/>
</dbReference>
<protein>
    <recommendedName>
        <fullName evidence="4">Ecp2 effector protein domain-containing protein</fullName>
    </recommendedName>
</protein>
<sequence length="116" mass="11533">MKAATVISALAIATGATAAGVQCGQQYAPVSNIKNCINFLKDKGTADCEVGGGNGGFCKDGSAVILGHGVRKTNCQNIAAAAEAILGQCTNADGKSAGGRSTIGGNENIYITVERA</sequence>
<dbReference type="AlphaFoldDB" id="A0A1L9PK10"/>
<keyword evidence="3" id="KW-1185">Reference proteome</keyword>
<accession>A0A1L9PK10</accession>
<evidence type="ECO:0008006" key="4">
    <source>
        <dbReference type="Google" id="ProtNLM"/>
    </source>
</evidence>
<dbReference type="PANTHER" id="PTHR39603:SF1">
    <property type="entry name" value="CYANOVIRIN-N DOMAIN-CONTAINING PROTEIN"/>
    <property type="match status" value="1"/>
</dbReference>
<dbReference type="OrthoDB" id="4503944at2759"/>
<keyword evidence="1" id="KW-0732">Signal</keyword>
<dbReference type="PANTHER" id="PTHR39603">
    <property type="entry name" value="CYANOVIRIN-N DOMAIN-CONTAINING PROTEIN"/>
    <property type="match status" value="1"/>
</dbReference>
<feature type="chain" id="PRO_5012792749" description="Ecp2 effector protein domain-containing protein" evidence="1">
    <location>
        <begin position="19"/>
        <end position="116"/>
    </location>
</feature>
<evidence type="ECO:0000313" key="2">
    <source>
        <dbReference type="EMBL" id="OJJ01858.1"/>
    </source>
</evidence>
<dbReference type="RefSeq" id="XP_040667620.1">
    <property type="nucleotide sequence ID" value="XM_040808667.1"/>
</dbReference>
<name>A0A1L9PK10_ASPVE</name>
<organism evidence="2 3">
    <name type="scientific">Aspergillus versicolor CBS 583.65</name>
    <dbReference type="NCBI Taxonomy" id="1036611"/>
    <lineage>
        <taxon>Eukaryota</taxon>
        <taxon>Fungi</taxon>
        <taxon>Dikarya</taxon>
        <taxon>Ascomycota</taxon>
        <taxon>Pezizomycotina</taxon>
        <taxon>Eurotiomycetes</taxon>
        <taxon>Eurotiomycetidae</taxon>
        <taxon>Eurotiales</taxon>
        <taxon>Aspergillaceae</taxon>
        <taxon>Aspergillus</taxon>
        <taxon>Aspergillus subgen. Nidulantes</taxon>
    </lineage>
</organism>